<dbReference type="Gene3D" id="1.10.10.10">
    <property type="entry name" value="Winged helix-like DNA-binding domain superfamily/Winged helix DNA-binding domain"/>
    <property type="match status" value="1"/>
</dbReference>
<comment type="caution">
    <text evidence="2">The sequence shown here is derived from an EMBL/GenBank/DDBJ whole genome shotgun (WGS) entry which is preliminary data.</text>
</comment>
<gene>
    <name evidence="2" type="ORF">GH811_12220</name>
</gene>
<dbReference type="InterPro" id="IPR036388">
    <property type="entry name" value="WH-like_DNA-bd_sf"/>
</dbReference>
<dbReference type="Pfam" id="PF00753">
    <property type="entry name" value="Lactamase_B"/>
    <property type="match status" value="1"/>
</dbReference>
<proteinExistence type="predicted"/>
<accession>A0ABR6YYW1</accession>
<reference evidence="2 3" key="1">
    <citation type="journal article" date="2020" name="mSystems">
        <title>Defining Genomic and Predicted Metabolic Features of the Acetobacterium Genus.</title>
        <authorList>
            <person name="Ross D.E."/>
            <person name="Marshall C.W."/>
            <person name="Gulliver D."/>
            <person name="May H.D."/>
            <person name="Norman R.S."/>
        </authorList>
    </citation>
    <scope>NUCLEOTIDE SEQUENCE [LARGE SCALE GENOMIC DNA]</scope>
    <source>
        <strain evidence="2 3">DSM 4132</strain>
    </source>
</reference>
<dbReference type="InterPro" id="IPR001279">
    <property type="entry name" value="Metallo-B-lactamas"/>
</dbReference>
<dbReference type="SMART" id="SM00849">
    <property type="entry name" value="Lactamase_B"/>
    <property type="match status" value="1"/>
</dbReference>
<dbReference type="Proteomes" id="UP000622405">
    <property type="component" value="Unassembled WGS sequence"/>
</dbReference>
<feature type="domain" description="Metallo-beta-lactamase" evidence="1">
    <location>
        <begin position="25"/>
        <end position="233"/>
    </location>
</feature>
<dbReference type="EMBL" id="WJBE01000011">
    <property type="protein sequence ID" value="MBC3900384.1"/>
    <property type="molecule type" value="Genomic_DNA"/>
</dbReference>
<dbReference type="PANTHER" id="PTHR23131">
    <property type="entry name" value="ENDORIBONUCLEASE LACTB2"/>
    <property type="match status" value="1"/>
</dbReference>
<dbReference type="RefSeq" id="WP_186894624.1">
    <property type="nucleotide sequence ID" value="NZ_WJBE01000011.1"/>
</dbReference>
<evidence type="ECO:0000259" key="1">
    <source>
        <dbReference type="SMART" id="SM00849"/>
    </source>
</evidence>
<dbReference type="InterPro" id="IPR050662">
    <property type="entry name" value="Sec-metab_biosynth-thioest"/>
</dbReference>
<evidence type="ECO:0000313" key="3">
    <source>
        <dbReference type="Proteomes" id="UP000622405"/>
    </source>
</evidence>
<name>A0ABR6YYW1_9FIRM</name>
<dbReference type="InterPro" id="IPR036866">
    <property type="entry name" value="RibonucZ/Hydroxyglut_hydro"/>
</dbReference>
<protein>
    <submittedName>
        <fullName evidence="2">MBL fold metallo-hydrolase</fullName>
    </submittedName>
</protein>
<keyword evidence="3" id="KW-1185">Reference proteome</keyword>
<dbReference type="Gene3D" id="3.60.15.10">
    <property type="entry name" value="Ribonuclease Z/Hydroxyacylglutathione hydrolase-like"/>
    <property type="match status" value="1"/>
</dbReference>
<evidence type="ECO:0000313" key="2">
    <source>
        <dbReference type="EMBL" id="MBC3900384.1"/>
    </source>
</evidence>
<dbReference type="SUPFAM" id="SSF56281">
    <property type="entry name" value="Metallo-hydrolase/oxidoreductase"/>
    <property type="match status" value="1"/>
</dbReference>
<organism evidence="2 3">
    <name type="scientific">Acetobacterium malicum</name>
    <dbReference type="NCBI Taxonomy" id="52692"/>
    <lineage>
        <taxon>Bacteria</taxon>
        <taxon>Bacillati</taxon>
        <taxon>Bacillota</taxon>
        <taxon>Clostridia</taxon>
        <taxon>Eubacteriales</taxon>
        <taxon>Eubacteriaceae</taxon>
        <taxon>Acetobacterium</taxon>
    </lineage>
</organism>
<sequence length="328" mass="38087">MIERICEKPEIYNIHIPLPNNPLKNLNCYVMKTTAGSLVVDTGFAKQECLDALTAGLRELNVDMDHATLYITHLHADHTGLVDCIRTDQTRVIMGTEDYSYMGKIFNDEIWPEYNRRLIEEGFPKADILTQKKENPVVIYAPKEIFAAEPIKAGESFFIGDYEFESVSTPGHTPGNTCLYLKKEKIMFTGDHVLFDISPNITCWPFVRNSLEDYLISLDKIAGYDIHLALPAHRKHEMDVYERIAQLKNHHIKRLQNIFEIVKKKDYQNAYEIAGQLRWSLRENTWQTCPIRQRWFATGETLSHLDYLVQMNRIIKVKDGDLFVYRAK</sequence>
<dbReference type="PANTHER" id="PTHR23131:SF4">
    <property type="entry name" value="METALLO-BETA-LACTAMASE SUPERFAMILY POTEIN"/>
    <property type="match status" value="1"/>
</dbReference>